<protein>
    <recommendedName>
        <fullName evidence="9">YqaE/Pmp3 family membrane protein</fullName>
    </recommendedName>
</protein>
<accession>U3A0L5</accession>
<evidence type="ECO:0000256" key="4">
    <source>
        <dbReference type="ARBA" id="ARBA00022989"/>
    </source>
</evidence>
<comment type="similarity">
    <text evidence="2">Belongs to the UPF0057 (PMP3) family.</text>
</comment>
<feature type="transmembrane region" description="Helical" evidence="6">
    <location>
        <begin position="32"/>
        <end position="53"/>
    </location>
</feature>
<keyword evidence="4 6" id="KW-1133">Transmembrane helix</keyword>
<gene>
    <name evidence="7" type="ORF">VPR01S_05_01620</name>
</gene>
<dbReference type="GO" id="GO:0016020">
    <property type="term" value="C:membrane"/>
    <property type="evidence" value="ECO:0007669"/>
    <property type="project" value="UniProtKB-SubCell"/>
</dbReference>
<proteinExistence type="inferred from homology"/>
<dbReference type="AlphaFoldDB" id="U3A0L5"/>
<keyword evidence="3 6" id="KW-0812">Transmembrane</keyword>
<evidence type="ECO:0000256" key="2">
    <source>
        <dbReference type="ARBA" id="ARBA00009530"/>
    </source>
</evidence>
<evidence type="ECO:0000313" key="8">
    <source>
        <dbReference type="Proteomes" id="UP000016570"/>
    </source>
</evidence>
<name>U3A0L5_VIBPR</name>
<dbReference type="Proteomes" id="UP000016570">
    <property type="component" value="Unassembled WGS sequence"/>
</dbReference>
<evidence type="ECO:0008006" key="9">
    <source>
        <dbReference type="Google" id="ProtNLM"/>
    </source>
</evidence>
<dbReference type="EMBL" id="BATJ01000005">
    <property type="protein sequence ID" value="GAD66867.1"/>
    <property type="molecule type" value="Genomic_DNA"/>
</dbReference>
<comment type="caution">
    <text evidence="7">The sequence shown here is derived from an EMBL/GenBank/DDBJ whole genome shotgun (WGS) entry which is preliminary data.</text>
</comment>
<dbReference type="Pfam" id="PF01679">
    <property type="entry name" value="Pmp3"/>
    <property type="match status" value="1"/>
</dbReference>
<dbReference type="STRING" id="1219065.VPR01S_05_01620"/>
<dbReference type="eggNOG" id="COG0401">
    <property type="taxonomic scope" value="Bacteria"/>
</dbReference>
<organism evidence="7 8">
    <name type="scientific">Vibrio proteolyticus NBRC 13287</name>
    <dbReference type="NCBI Taxonomy" id="1219065"/>
    <lineage>
        <taxon>Bacteria</taxon>
        <taxon>Pseudomonadati</taxon>
        <taxon>Pseudomonadota</taxon>
        <taxon>Gammaproteobacteria</taxon>
        <taxon>Vibrionales</taxon>
        <taxon>Vibrionaceae</taxon>
        <taxon>Vibrio</taxon>
    </lineage>
</organism>
<evidence type="ECO:0000313" key="7">
    <source>
        <dbReference type="EMBL" id="GAD66867.1"/>
    </source>
</evidence>
<dbReference type="PANTHER" id="PTHR21659:SF42">
    <property type="entry name" value="UPF0057 MEMBRANE PROTEIN ZK632.10-RELATED"/>
    <property type="match status" value="1"/>
</dbReference>
<evidence type="ECO:0000256" key="6">
    <source>
        <dbReference type="SAM" id="Phobius"/>
    </source>
</evidence>
<evidence type="ECO:0000256" key="5">
    <source>
        <dbReference type="ARBA" id="ARBA00023136"/>
    </source>
</evidence>
<reference evidence="7 8" key="1">
    <citation type="submission" date="2013-09" db="EMBL/GenBank/DDBJ databases">
        <title>Whole genome shotgun sequence of Vibrio proteolyticus NBRC 13287.</title>
        <authorList>
            <person name="Isaki S."/>
            <person name="Hosoyama A."/>
            <person name="Numata M."/>
            <person name="Hashimoto M."/>
            <person name="Hosoyama Y."/>
            <person name="Tsuchikane K."/>
            <person name="Noguchi M."/>
            <person name="Hirakata S."/>
            <person name="Ichikawa N."/>
            <person name="Ohji S."/>
            <person name="Yamazoe A."/>
            <person name="Fujita N."/>
        </authorList>
    </citation>
    <scope>NUCLEOTIDE SEQUENCE [LARGE SCALE GENOMIC DNA]</scope>
    <source>
        <strain evidence="7 8">NBRC 13287</strain>
    </source>
</reference>
<comment type="subcellular location">
    <subcellularLocation>
        <location evidence="1">Membrane</location>
    </subcellularLocation>
</comment>
<dbReference type="PANTHER" id="PTHR21659">
    <property type="entry name" value="HYDROPHOBIC PROTEIN RCI2 LOW TEMPERATURE AND SALT RESPONSIVE PROTEIN LTI6 -RELATED"/>
    <property type="match status" value="1"/>
</dbReference>
<keyword evidence="5 6" id="KW-0472">Membrane</keyword>
<evidence type="ECO:0000256" key="3">
    <source>
        <dbReference type="ARBA" id="ARBA00022692"/>
    </source>
</evidence>
<evidence type="ECO:0000256" key="1">
    <source>
        <dbReference type="ARBA" id="ARBA00004370"/>
    </source>
</evidence>
<dbReference type="RefSeq" id="WP_021704845.1">
    <property type="nucleotide sequence ID" value="NZ_BATJ01000005.1"/>
</dbReference>
<dbReference type="InterPro" id="IPR000612">
    <property type="entry name" value="PMP3"/>
</dbReference>
<dbReference type="PROSITE" id="PS01309">
    <property type="entry name" value="UPF0057"/>
    <property type="match status" value="1"/>
</dbReference>
<sequence>MNDTNKLLMIILCVLLPPLAVFVDKGLGKDFIINLILTFFFFVPGMIHALWLIMK</sequence>
<keyword evidence="8" id="KW-1185">Reference proteome</keyword>